<dbReference type="EMBL" id="CAJVPU010000062">
    <property type="protein sequence ID" value="CAG8439536.1"/>
    <property type="molecule type" value="Genomic_DNA"/>
</dbReference>
<evidence type="ECO:0000313" key="1">
    <source>
        <dbReference type="EMBL" id="CAG8439536.1"/>
    </source>
</evidence>
<keyword evidence="2" id="KW-1185">Reference proteome</keyword>
<accession>A0ACA9JW46</accession>
<sequence length="153" mass="16818">MPNTDPLSQVATPTQKHAPSDSVTFPNCNPSLPNVPTSYQQHMLGTTNYDALLQIASFTPQQSAPSASVTFPSYPNARTSYQTSGSSPWNSHCNIPNISPHIMDHETPLARAVNGNFQNDSTNYMISPQQWFNMSNNNHNAQKNAAVPHNSHR</sequence>
<reference evidence="1" key="1">
    <citation type="submission" date="2021-06" db="EMBL/GenBank/DDBJ databases">
        <authorList>
            <person name="Kallberg Y."/>
            <person name="Tangrot J."/>
            <person name="Rosling A."/>
        </authorList>
    </citation>
    <scope>NUCLEOTIDE SEQUENCE</scope>
    <source>
        <strain evidence="1">IL203A</strain>
    </source>
</reference>
<organism evidence="1 2">
    <name type="scientific">Dentiscutata heterogama</name>
    <dbReference type="NCBI Taxonomy" id="1316150"/>
    <lineage>
        <taxon>Eukaryota</taxon>
        <taxon>Fungi</taxon>
        <taxon>Fungi incertae sedis</taxon>
        <taxon>Mucoromycota</taxon>
        <taxon>Glomeromycotina</taxon>
        <taxon>Glomeromycetes</taxon>
        <taxon>Diversisporales</taxon>
        <taxon>Gigasporaceae</taxon>
        <taxon>Dentiscutata</taxon>
    </lineage>
</organism>
<dbReference type="Proteomes" id="UP000789702">
    <property type="component" value="Unassembled WGS sequence"/>
</dbReference>
<comment type="caution">
    <text evidence="1">The sequence shown here is derived from an EMBL/GenBank/DDBJ whole genome shotgun (WGS) entry which is preliminary data.</text>
</comment>
<gene>
    <name evidence="1" type="ORF">DHETER_LOCUS158</name>
</gene>
<name>A0ACA9JW46_9GLOM</name>
<evidence type="ECO:0000313" key="2">
    <source>
        <dbReference type="Proteomes" id="UP000789702"/>
    </source>
</evidence>
<protein>
    <submittedName>
        <fullName evidence="1">17308_t:CDS:1</fullName>
    </submittedName>
</protein>
<proteinExistence type="predicted"/>